<evidence type="ECO:0008006" key="3">
    <source>
        <dbReference type="Google" id="ProtNLM"/>
    </source>
</evidence>
<evidence type="ECO:0000313" key="2">
    <source>
        <dbReference type="Proteomes" id="UP000076761"/>
    </source>
</evidence>
<evidence type="ECO:0000313" key="1">
    <source>
        <dbReference type="EMBL" id="KZT28382.1"/>
    </source>
</evidence>
<dbReference type="AlphaFoldDB" id="A0A165UM32"/>
<keyword evidence="2" id="KW-1185">Reference proteome</keyword>
<accession>A0A165UM32</accession>
<dbReference type="EMBL" id="KV425558">
    <property type="protein sequence ID" value="KZT28382.1"/>
    <property type="molecule type" value="Genomic_DNA"/>
</dbReference>
<proteinExistence type="predicted"/>
<dbReference type="STRING" id="1314782.A0A165UM32"/>
<organism evidence="1 2">
    <name type="scientific">Neolentinus lepideus HHB14362 ss-1</name>
    <dbReference type="NCBI Taxonomy" id="1314782"/>
    <lineage>
        <taxon>Eukaryota</taxon>
        <taxon>Fungi</taxon>
        <taxon>Dikarya</taxon>
        <taxon>Basidiomycota</taxon>
        <taxon>Agaricomycotina</taxon>
        <taxon>Agaricomycetes</taxon>
        <taxon>Gloeophyllales</taxon>
        <taxon>Gloeophyllaceae</taxon>
        <taxon>Neolentinus</taxon>
    </lineage>
</organism>
<protein>
    <recommendedName>
        <fullName evidence="3">Arrestin-like N-terminal domain-containing protein</fullName>
    </recommendedName>
</protein>
<sequence length="450" mass="49041">MSTASLPSYSPTPEFFQSPVYTAQPQPHEHRLALANGLHPSPRGDFVKQSRTGGVSLRLLQQDDNADFPEYGCGSTVEGVVNVTKADGVQSVEVKVEGFLRLKEIAEGGTTSATLCSEKRTLWTKDDASPAPCPASLSFSLTLPTTFSDSKGSYPLPPTYEVHLSGLPGFRANIDYSVSVTVCRGGRSSLFGLGNSANVARTPSRPFGLGNTTVFTPFIYLPRTRPAVALPPPLHPTPQGFQATSEWKLFQGTMQSRQRGGQDIISKLFLPTSRIFCLNQPIPFHVTFTSSAFSLAAFMPYGPIESLLSPTRQYTRIDLLRQATCDVRNTVVDGTKTDMWRVDRIGEGVFKHAGDGPDWISFSGEIRVSSEIKVGGFKAGGLHIKDCVVLSMIPPDPKKSPFKELRQMVPVRLTTDGWSLAPAFGTSEWSVPSNPDDYVEAQPELGYYPQ</sequence>
<dbReference type="Proteomes" id="UP000076761">
    <property type="component" value="Unassembled WGS sequence"/>
</dbReference>
<name>A0A165UM32_9AGAM</name>
<dbReference type="OrthoDB" id="3242181at2759"/>
<dbReference type="InParanoid" id="A0A165UM32"/>
<reference evidence="1 2" key="1">
    <citation type="journal article" date="2016" name="Mol. Biol. Evol.">
        <title>Comparative Genomics of Early-Diverging Mushroom-Forming Fungi Provides Insights into the Origins of Lignocellulose Decay Capabilities.</title>
        <authorList>
            <person name="Nagy L.G."/>
            <person name="Riley R."/>
            <person name="Tritt A."/>
            <person name="Adam C."/>
            <person name="Daum C."/>
            <person name="Floudas D."/>
            <person name="Sun H."/>
            <person name="Yadav J.S."/>
            <person name="Pangilinan J."/>
            <person name="Larsson K.H."/>
            <person name="Matsuura K."/>
            <person name="Barry K."/>
            <person name="Labutti K."/>
            <person name="Kuo R."/>
            <person name="Ohm R.A."/>
            <person name="Bhattacharya S.S."/>
            <person name="Shirouzu T."/>
            <person name="Yoshinaga Y."/>
            <person name="Martin F.M."/>
            <person name="Grigoriev I.V."/>
            <person name="Hibbett D.S."/>
        </authorList>
    </citation>
    <scope>NUCLEOTIDE SEQUENCE [LARGE SCALE GENOMIC DNA]</scope>
    <source>
        <strain evidence="1 2">HHB14362 ss-1</strain>
    </source>
</reference>
<gene>
    <name evidence="1" type="ORF">NEOLEDRAFT_1129769</name>
</gene>